<evidence type="ECO:0000256" key="6">
    <source>
        <dbReference type="ARBA" id="ARBA00023136"/>
    </source>
</evidence>
<accession>A0AA41QZ67</accession>
<dbReference type="PANTHER" id="PTHR34229:SF1">
    <property type="entry name" value="METAL TRANSPORT PROTEIN HI_1621-RELATED"/>
    <property type="match status" value="1"/>
</dbReference>
<dbReference type="Proteomes" id="UP001165427">
    <property type="component" value="Unassembled WGS sequence"/>
</dbReference>
<dbReference type="InterPro" id="IPR002751">
    <property type="entry name" value="CbiM/NikMN"/>
</dbReference>
<feature type="transmembrane region" description="Helical" evidence="7">
    <location>
        <begin position="68"/>
        <end position="91"/>
    </location>
</feature>
<evidence type="ECO:0000256" key="3">
    <source>
        <dbReference type="ARBA" id="ARBA00022475"/>
    </source>
</evidence>
<dbReference type="EMBL" id="JALJRB010000003">
    <property type="protein sequence ID" value="MCJ8499772.1"/>
    <property type="molecule type" value="Genomic_DNA"/>
</dbReference>
<evidence type="ECO:0000256" key="5">
    <source>
        <dbReference type="ARBA" id="ARBA00022989"/>
    </source>
</evidence>
<evidence type="ECO:0000313" key="9">
    <source>
        <dbReference type="Proteomes" id="UP001165427"/>
    </source>
</evidence>
<feature type="transmembrane region" description="Helical" evidence="7">
    <location>
        <begin position="97"/>
        <end position="118"/>
    </location>
</feature>
<organism evidence="8 9">
    <name type="scientific">Desulfatitalea alkaliphila</name>
    <dbReference type="NCBI Taxonomy" id="2929485"/>
    <lineage>
        <taxon>Bacteria</taxon>
        <taxon>Pseudomonadati</taxon>
        <taxon>Thermodesulfobacteriota</taxon>
        <taxon>Desulfobacteria</taxon>
        <taxon>Desulfobacterales</taxon>
        <taxon>Desulfosarcinaceae</taxon>
        <taxon>Desulfatitalea</taxon>
    </lineage>
</organism>
<keyword evidence="9" id="KW-1185">Reference proteome</keyword>
<proteinExistence type="predicted"/>
<dbReference type="RefSeq" id="WP_246903264.1">
    <property type="nucleotide sequence ID" value="NZ_JALJRB010000003.1"/>
</dbReference>
<evidence type="ECO:0000313" key="8">
    <source>
        <dbReference type="EMBL" id="MCJ8499772.1"/>
    </source>
</evidence>
<reference evidence="8" key="1">
    <citation type="submission" date="2022-04" db="EMBL/GenBank/DDBJ databases">
        <title>Desulfatitalea alkaliphila sp. nov., a novel anaerobic sulfate-reducing bacterium isolated from terrestrial mud volcano, Taman Peninsula, Russia.</title>
        <authorList>
            <person name="Khomyakova M.A."/>
            <person name="Merkel A.Y."/>
            <person name="Slobodkin A.I."/>
        </authorList>
    </citation>
    <scope>NUCLEOTIDE SEQUENCE</scope>
    <source>
        <strain evidence="8">M08but</strain>
    </source>
</reference>
<feature type="transmembrane region" description="Helical" evidence="7">
    <location>
        <begin position="160"/>
        <end position="188"/>
    </location>
</feature>
<dbReference type="PANTHER" id="PTHR34229">
    <property type="entry name" value="METAL TRANSPORT PROTEIN HI_1621-RELATED"/>
    <property type="match status" value="1"/>
</dbReference>
<dbReference type="AlphaFoldDB" id="A0AA41QZ67"/>
<name>A0AA41QZ67_9BACT</name>
<keyword evidence="6 7" id="KW-0472">Membrane</keyword>
<keyword evidence="4 7" id="KW-0812">Transmembrane</keyword>
<keyword evidence="3" id="KW-1003">Cell membrane</keyword>
<evidence type="ECO:0000256" key="7">
    <source>
        <dbReference type="SAM" id="Phobius"/>
    </source>
</evidence>
<feature type="transmembrane region" description="Helical" evidence="7">
    <location>
        <begin position="130"/>
        <end position="154"/>
    </location>
</feature>
<evidence type="ECO:0000256" key="1">
    <source>
        <dbReference type="ARBA" id="ARBA00004651"/>
    </source>
</evidence>
<dbReference type="Pfam" id="PF01891">
    <property type="entry name" value="CbiM"/>
    <property type="match status" value="1"/>
</dbReference>
<evidence type="ECO:0000256" key="2">
    <source>
        <dbReference type="ARBA" id="ARBA00022448"/>
    </source>
</evidence>
<sequence length="199" mass="20382">MHISEGYLSATVLVSGGALAAAGTAIGLKKLDYDRIAEAGMLTAVFFTASLVHVPIGPASAHLIMNGMIGLLLGWAAFPAALTALILQAVFFQFGGITTLGVNTLSIAVPAVVVHYVCGPWIHRRGWIALAAAFAAGAGAVVLAALIMAASLVFTGEQFMTVAAAAVAMHLPIMAIEGVITLFCVGFLKAVKPEMLPIP</sequence>
<dbReference type="GO" id="GO:0005886">
    <property type="term" value="C:plasma membrane"/>
    <property type="evidence" value="ECO:0007669"/>
    <property type="project" value="UniProtKB-SubCell"/>
</dbReference>
<dbReference type="Gene3D" id="1.10.1760.20">
    <property type="match status" value="1"/>
</dbReference>
<gene>
    <name evidence="8" type="primary">cbiM</name>
    <name evidence="8" type="ORF">MRX98_04235</name>
</gene>
<comment type="caution">
    <text evidence="8">The sequence shown here is derived from an EMBL/GenBank/DDBJ whole genome shotgun (WGS) entry which is preliminary data.</text>
</comment>
<dbReference type="GO" id="GO:0000041">
    <property type="term" value="P:transition metal ion transport"/>
    <property type="evidence" value="ECO:0007669"/>
    <property type="project" value="InterPro"/>
</dbReference>
<dbReference type="NCBIfam" id="NF004905">
    <property type="entry name" value="PRK06265.1-5"/>
    <property type="match status" value="1"/>
</dbReference>
<comment type="subcellular location">
    <subcellularLocation>
        <location evidence="1">Cell membrane</location>
        <topology evidence="1">Multi-pass membrane protein</topology>
    </subcellularLocation>
</comment>
<evidence type="ECO:0000256" key="4">
    <source>
        <dbReference type="ARBA" id="ARBA00022692"/>
    </source>
</evidence>
<feature type="transmembrane region" description="Helical" evidence="7">
    <location>
        <begin position="36"/>
        <end position="56"/>
    </location>
</feature>
<protein>
    <submittedName>
        <fullName evidence="8">Cobalt transporter CbiM</fullName>
    </submittedName>
</protein>
<keyword evidence="5 7" id="KW-1133">Transmembrane helix</keyword>
<keyword evidence="2" id="KW-0813">Transport</keyword>